<name>A0ABQ9IU88_9CUCU</name>
<dbReference type="EMBL" id="JAPWTJ010002505">
    <property type="protein sequence ID" value="KAJ8965886.1"/>
    <property type="molecule type" value="Genomic_DNA"/>
</dbReference>
<reference evidence="2" key="1">
    <citation type="journal article" date="2023" name="Insect Mol. Biol.">
        <title>Genome sequencing provides insights into the evolution of gene families encoding plant cell wall-degrading enzymes in longhorned beetles.</title>
        <authorList>
            <person name="Shin N.R."/>
            <person name="Okamura Y."/>
            <person name="Kirsch R."/>
            <person name="Pauchet Y."/>
        </authorList>
    </citation>
    <scope>NUCLEOTIDE SEQUENCE</scope>
    <source>
        <strain evidence="2">MMC_N1</strain>
    </source>
</reference>
<keyword evidence="3" id="KW-1185">Reference proteome</keyword>
<accession>A0ABQ9IU88</accession>
<dbReference type="Proteomes" id="UP001162164">
    <property type="component" value="Unassembled WGS sequence"/>
</dbReference>
<evidence type="ECO:0000256" key="1">
    <source>
        <dbReference type="SAM" id="MobiDB-lite"/>
    </source>
</evidence>
<proteinExistence type="predicted"/>
<feature type="region of interest" description="Disordered" evidence="1">
    <location>
        <begin position="120"/>
        <end position="160"/>
    </location>
</feature>
<comment type="caution">
    <text evidence="2">The sequence shown here is derived from an EMBL/GenBank/DDBJ whole genome shotgun (WGS) entry which is preliminary data.</text>
</comment>
<gene>
    <name evidence="2" type="ORF">NQ317_014281</name>
</gene>
<sequence length="160" mass="18008">MKKEGTAFFKSVKDKVTVTPGGSNTKRGTSYPPKVAKLVCPPRFLDKCELFTKCFTYSDVEERFSRPVGIPTIKLKENIMLKKQISPSTSEEEDLMTANPAMKSAVKTVKDVVRMKTAYKGWRSKLKRQPRASPTSKWPRRGDKPRSAPNSPTGKRRTLA</sequence>
<protein>
    <submittedName>
        <fullName evidence="2">Uncharacterized protein</fullName>
    </submittedName>
</protein>
<evidence type="ECO:0000313" key="2">
    <source>
        <dbReference type="EMBL" id="KAJ8965886.1"/>
    </source>
</evidence>
<organism evidence="2 3">
    <name type="scientific">Molorchus minor</name>
    <dbReference type="NCBI Taxonomy" id="1323400"/>
    <lineage>
        <taxon>Eukaryota</taxon>
        <taxon>Metazoa</taxon>
        <taxon>Ecdysozoa</taxon>
        <taxon>Arthropoda</taxon>
        <taxon>Hexapoda</taxon>
        <taxon>Insecta</taxon>
        <taxon>Pterygota</taxon>
        <taxon>Neoptera</taxon>
        <taxon>Endopterygota</taxon>
        <taxon>Coleoptera</taxon>
        <taxon>Polyphaga</taxon>
        <taxon>Cucujiformia</taxon>
        <taxon>Chrysomeloidea</taxon>
        <taxon>Cerambycidae</taxon>
        <taxon>Lamiinae</taxon>
        <taxon>Monochamini</taxon>
        <taxon>Molorchus</taxon>
    </lineage>
</organism>
<evidence type="ECO:0000313" key="3">
    <source>
        <dbReference type="Proteomes" id="UP001162164"/>
    </source>
</evidence>